<keyword evidence="1" id="KW-0732">Signal</keyword>
<dbReference type="InterPro" id="IPR021559">
    <property type="entry name" value="DUF3019"/>
</dbReference>
<name>A0A5R9IZN3_9GAMM</name>
<reference evidence="2 3" key="1">
    <citation type="submission" date="2019-05" db="EMBL/GenBank/DDBJ databases">
        <title>Genome sequences of Thalassotalea litorea 1K03283.</title>
        <authorList>
            <person name="Zhang D."/>
        </authorList>
    </citation>
    <scope>NUCLEOTIDE SEQUENCE [LARGE SCALE GENOMIC DNA]</scope>
    <source>
        <strain evidence="2 3">MCCC 1K03283</strain>
    </source>
</reference>
<evidence type="ECO:0000313" key="2">
    <source>
        <dbReference type="EMBL" id="TLU67368.1"/>
    </source>
</evidence>
<proteinExistence type="predicted"/>
<feature type="chain" id="PRO_5024408810" evidence="1">
    <location>
        <begin position="26"/>
        <end position="139"/>
    </location>
</feature>
<dbReference type="Pfam" id="PF11456">
    <property type="entry name" value="DUF3019"/>
    <property type="match status" value="1"/>
</dbReference>
<dbReference type="RefSeq" id="WP_138318650.1">
    <property type="nucleotide sequence ID" value="NZ_VCBC01000003.1"/>
</dbReference>
<sequence length="139" mass="16217">MTLKPLSIRLGSLIFCYLSAFSIQAQDKSTISADISEIDILPEICVRNKRNSQCQFKLDVNLHLNSKMDVCMVIKELRIRHCLTQVEHARFQRMLTINEDVKIDIINRDNNEVLYSSMLHLAEFKPIALRPRRNFGWIL</sequence>
<accession>A0A5R9IZN3</accession>
<comment type="caution">
    <text evidence="2">The sequence shown here is derived from an EMBL/GenBank/DDBJ whole genome shotgun (WGS) entry which is preliminary data.</text>
</comment>
<evidence type="ECO:0000256" key="1">
    <source>
        <dbReference type="SAM" id="SignalP"/>
    </source>
</evidence>
<gene>
    <name evidence="2" type="ORF">FE810_03550</name>
</gene>
<dbReference type="EMBL" id="VCBC01000003">
    <property type="protein sequence ID" value="TLU67368.1"/>
    <property type="molecule type" value="Genomic_DNA"/>
</dbReference>
<dbReference type="Proteomes" id="UP000307790">
    <property type="component" value="Unassembled WGS sequence"/>
</dbReference>
<keyword evidence="3" id="KW-1185">Reference proteome</keyword>
<protein>
    <submittedName>
        <fullName evidence="2">DUF3019 domain-containing protein</fullName>
    </submittedName>
</protein>
<organism evidence="2 3">
    <name type="scientific">Thalassotalea litorea</name>
    <dbReference type="NCBI Taxonomy" id="2020715"/>
    <lineage>
        <taxon>Bacteria</taxon>
        <taxon>Pseudomonadati</taxon>
        <taxon>Pseudomonadota</taxon>
        <taxon>Gammaproteobacteria</taxon>
        <taxon>Alteromonadales</taxon>
        <taxon>Colwelliaceae</taxon>
        <taxon>Thalassotalea</taxon>
    </lineage>
</organism>
<dbReference type="AlphaFoldDB" id="A0A5R9IZN3"/>
<feature type="signal peptide" evidence="1">
    <location>
        <begin position="1"/>
        <end position="25"/>
    </location>
</feature>
<dbReference type="OrthoDB" id="6400076at2"/>
<evidence type="ECO:0000313" key="3">
    <source>
        <dbReference type="Proteomes" id="UP000307790"/>
    </source>
</evidence>